<dbReference type="Proteomes" id="UP001059252">
    <property type="component" value="Chromosome"/>
</dbReference>
<dbReference type="EMBL" id="CP102734">
    <property type="protein sequence ID" value="UVD81506.1"/>
    <property type="molecule type" value="Genomic_DNA"/>
</dbReference>
<proteinExistence type="predicted"/>
<reference evidence="2" key="1">
    <citation type="submission" date="2022-08" db="EMBL/GenBank/DDBJ databases">
        <title>Complete genome of Mycoplasma iguanae type strain 2327.</title>
        <authorList>
            <person name="Spergser J."/>
        </authorList>
    </citation>
    <scope>NUCLEOTIDE SEQUENCE</scope>
    <source>
        <strain evidence="2">2327</strain>
    </source>
</reference>
<organism evidence="2 3">
    <name type="scientific">Mycoplasma iguanae</name>
    <dbReference type="NCBI Taxonomy" id="292461"/>
    <lineage>
        <taxon>Bacteria</taxon>
        <taxon>Bacillati</taxon>
        <taxon>Mycoplasmatota</taxon>
        <taxon>Mollicutes</taxon>
        <taxon>Mycoplasmataceae</taxon>
        <taxon>Mycoplasma</taxon>
    </lineage>
</organism>
<evidence type="ECO:0000313" key="3">
    <source>
        <dbReference type="Proteomes" id="UP001059252"/>
    </source>
</evidence>
<sequence length="840" mass="98785">MKKIFLFSNFVIISSASLLVACSHYVDYQNPQTFISSFNNANKIFDFSTLENKNNNLLLKQLDNLTNLRLFRYKTTSKPLINYANLTIEKPTEVSKKLEFANAIFVHAQESSIINEATDLKTYSFYTDLTDKLDAPENFGTYLNSYAIARASDNLYNSINSDFFEWSLQKAKKIEISLRPNLFWSDYLGQRQNHKINAESVYYGMMNVLLRNKNFRQQFLNTSELKEMEQLNYVNEIDYFNGIDYLAILNNLGIDTNKLLNKNTFIKDENTITIYARENSEKGLLTFFESLLIESPLFQPIFFDASKNEILDKLNFYNYGKTFKDRFYAGNYVINKNSPEEILLKLNEHFWEKSWINNPQKLETIIYSFNALPLNSDYFAQQNFENYQQKIISRSDFTNLNNSEKQKILSDPATFGLSYTTEYNSSSSIKTSQLNLIPSENKINNFNNLFANLFYGTNLNQIEKGQTKIADLFSKDVIAFRTYLMSALNFSLFAKQVSPENDYWLSSVPVDLALKRNFENLLEYQSAKDAYLWINKIQVIQDNEKNINIFNDDNDKLYFDLNNSLDLEKRMQSSKYSEIQESLKKLLDNFYNLNNLTQKRKIEWIIPIDTRILTNSQKNIYLKLEEFYGQLDSRLKPKVALIENQADYEKYFINENSIFKNFSLNLTESTFSNYLEIFIKDNNYQNLILLFAIFANPKLKDIFPELLLFSKNLFEQITYQNLVAEKNNLFFEINLEQWSNFNLKQLNNLKKILFKTVEQEAKFSKFLKLFINAFVDKNLNNFKMINLINQITNLKDLTIEAAASFKVNSLEKKLIQNYLDFPSKYRGIEYLQDVRIRKEL</sequence>
<name>A0ABY5R871_9MOLU</name>
<keyword evidence="1" id="KW-0732">Signal</keyword>
<gene>
    <name evidence="2" type="ORF">NV226_02095</name>
</gene>
<dbReference type="NCBIfam" id="NF045850">
    <property type="entry name" value="ABC_Mplas_LP"/>
    <property type="match status" value="1"/>
</dbReference>
<protein>
    <recommendedName>
        <fullName evidence="4">Lipoprotein</fullName>
    </recommendedName>
</protein>
<feature type="signal peptide" evidence="1">
    <location>
        <begin position="1"/>
        <end position="21"/>
    </location>
</feature>
<keyword evidence="3" id="KW-1185">Reference proteome</keyword>
<accession>A0ABY5R871</accession>
<dbReference type="RefSeq" id="WP_258210680.1">
    <property type="nucleotide sequence ID" value="NZ_CP102734.1"/>
</dbReference>
<evidence type="ECO:0008006" key="4">
    <source>
        <dbReference type="Google" id="ProtNLM"/>
    </source>
</evidence>
<dbReference type="PROSITE" id="PS51257">
    <property type="entry name" value="PROKAR_LIPOPROTEIN"/>
    <property type="match status" value="1"/>
</dbReference>
<evidence type="ECO:0000313" key="2">
    <source>
        <dbReference type="EMBL" id="UVD81506.1"/>
    </source>
</evidence>
<feature type="chain" id="PRO_5046525821" description="Lipoprotein" evidence="1">
    <location>
        <begin position="22"/>
        <end position="840"/>
    </location>
</feature>
<evidence type="ECO:0000256" key="1">
    <source>
        <dbReference type="SAM" id="SignalP"/>
    </source>
</evidence>